<gene>
    <name evidence="6" type="ORF">Acr_24g0006700</name>
</gene>
<evidence type="ECO:0000256" key="4">
    <source>
        <dbReference type="SAM" id="MobiDB-lite"/>
    </source>
</evidence>
<protein>
    <recommendedName>
        <fullName evidence="5">Lipoxygenase domain-containing protein</fullName>
    </recommendedName>
</protein>
<dbReference type="InterPro" id="IPR000907">
    <property type="entry name" value="LipOase"/>
</dbReference>
<keyword evidence="2" id="KW-0223">Dioxygenase</keyword>
<dbReference type="EMBL" id="BJWL01000024">
    <property type="protein sequence ID" value="GFZ14480.1"/>
    <property type="molecule type" value="Genomic_DNA"/>
</dbReference>
<evidence type="ECO:0000256" key="2">
    <source>
        <dbReference type="ARBA" id="ARBA00022964"/>
    </source>
</evidence>
<evidence type="ECO:0000313" key="7">
    <source>
        <dbReference type="Proteomes" id="UP000585474"/>
    </source>
</evidence>
<organism evidence="6 7">
    <name type="scientific">Actinidia rufa</name>
    <dbReference type="NCBI Taxonomy" id="165716"/>
    <lineage>
        <taxon>Eukaryota</taxon>
        <taxon>Viridiplantae</taxon>
        <taxon>Streptophyta</taxon>
        <taxon>Embryophyta</taxon>
        <taxon>Tracheophyta</taxon>
        <taxon>Spermatophyta</taxon>
        <taxon>Magnoliopsida</taxon>
        <taxon>eudicotyledons</taxon>
        <taxon>Gunneridae</taxon>
        <taxon>Pentapetalae</taxon>
        <taxon>asterids</taxon>
        <taxon>Ericales</taxon>
        <taxon>Actinidiaceae</taxon>
        <taxon>Actinidia</taxon>
    </lineage>
</organism>
<dbReference type="PANTHER" id="PTHR11771">
    <property type="entry name" value="LIPOXYGENASE"/>
    <property type="match status" value="1"/>
</dbReference>
<dbReference type="GO" id="GO:0046872">
    <property type="term" value="F:metal ion binding"/>
    <property type="evidence" value="ECO:0007669"/>
    <property type="project" value="UniProtKB-KW"/>
</dbReference>
<dbReference type="InterPro" id="IPR013819">
    <property type="entry name" value="LipOase_C"/>
</dbReference>
<evidence type="ECO:0000256" key="3">
    <source>
        <dbReference type="ARBA" id="ARBA00023002"/>
    </source>
</evidence>
<dbReference type="Gene3D" id="1.20.245.10">
    <property type="entry name" value="Lipoxygenase-1, Domain 5"/>
    <property type="match status" value="1"/>
</dbReference>
<dbReference type="Proteomes" id="UP000585474">
    <property type="component" value="Unassembled WGS sequence"/>
</dbReference>
<dbReference type="Pfam" id="PF00305">
    <property type="entry name" value="Lipoxygenase"/>
    <property type="match status" value="1"/>
</dbReference>
<dbReference type="AlphaFoldDB" id="A0A7J0GUG2"/>
<dbReference type="InterPro" id="IPR036226">
    <property type="entry name" value="LipOase_C_sf"/>
</dbReference>
<dbReference type="GO" id="GO:0034440">
    <property type="term" value="P:lipid oxidation"/>
    <property type="evidence" value="ECO:0007669"/>
    <property type="project" value="InterPro"/>
</dbReference>
<proteinExistence type="predicted"/>
<accession>A0A7J0GUG2</accession>
<reference evidence="6 7" key="1">
    <citation type="submission" date="2019-07" db="EMBL/GenBank/DDBJ databases">
        <title>De Novo Assembly of kiwifruit Actinidia rufa.</title>
        <authorList>
            <person name="Sugita-Konishi S."/>
            <person name="Sato K."/>
            <person name="Mori E."/>
            <person name="Abe Y."/>
            <person name="Kisaki G."/>
            <person name="Hamano K."/>
            <person name="Suezawa K."/>
            <person name="Otani M."/>
            <person name="Fukuda T."/>
            <person name="Manabe T."/>
            <person name="Gomi K."/>
            <person name="Tabuchi M."/>
            <person name="Akimitsu K."/>
            <person name="Kataoka I."/>
        </authorList>
    </citation>
    <scope>NUCLEOTIDE SEQUENCE [LARGE SCALE GENOMIC DNA]</scope>
    <source>
        <strain evidence="7">cv. Fuchu</strain>
    </source>
</reference>
<keyword evidence="7" id="KW-1185">Reference proteome</keyword>
<dbReference type="PROSITE" id="PS51393">
    <property type="entry name" value="LIPOXYGENASE_3"/>
    <property type="match status" value="1"/>
</dbReference>
<feature type="domain" description="Lipoxygenase" evidence="5">
    <location>
        <begin position="90"/>
        <end position="205"/>
    </location>
</feature>
<keyword evidence="1" id="KW-0479">Metal-binding</keyword>
<comment type="caution">
    <text evidence="6">The sequence shown here is derived from an EMBL/GenBank/DDBJ whole genome shotgun (WGS) entry which is preliminary data.</text>
</comment>
<sequence>MNVGDVVEIESQEDRVSKSSYPYSAWRDENYGQDENHGRGENYGGCENHGGCGQRPKKSELNELISVYKVSATCLLQHVIFVTCLLQQSGTPKYAKLESNPDSIYQKTITTQFQNLLGIFLIEILSRHSTDEVYLGPSDSPGWTSDAQPLEAFKSWGEALLRSLSHCLEPKALTPPRPHRSRALSPRPGVPHDLGSLGTPASLDISEENSQSSPEIKKNFFFHPLTLSGYPPE</sequence>
<feature type="region of interest" description="Disordered" evidence="4">
    <location>
        <begin position="172"/>
        <end position="217"/>
    </location>
</feature>
<dbReference type="SUPFAM" id="SSF48484">
    <property type="entry name" value="Lipoxigenase"/>
    <property type="match status" value="1"/>
</dbReference>
<dbReference type="OrthoDB" id="1292605at2759"/>
<evidence type="ECO:0000259" key="5">
    <source>
        <dbReference type="PROSITE" id="PS51393"/>
    </source>
</evidence>
<evidence type="ECO:0000313" key="6">
    <source>
        <dbReference type="EMBL" id="GFZ14480.1"/>
    </source>
</evidence>
<evidence type="ECO:0000256" key="1">
    <source>
        <dbReference type="ARBA" id="ARBA00022723"/>
    </source>
</evidence>
<name>A0A7J0GUG2_9ERIC</name>
<keyword evidence="3" id="KW-0560">Oxidoreductase</keyword>
<dbReference type="GO" id="GO:0016702">
    <property type="term" value="F:oxidoreductase activity, acting on single donors with incorporation of molecular oxygen, incorporation of two atoms of oxygen"/>
    <property type="evidence" value="ECO:0007669"/>
    <property type="project" value="InterPro"/>
</dbReference>